<evidence type="ECO:0000313" key="6">
    <source>
        <dbReference type="EMBL" id="NPT44841.1"/>
    </source>
</evidence>
<evidence type="ECO:0000256" key="1">
    <source>
        <dbReference type="ARBA" id="ARBA00009437"/>
    </source>
</evidence>
<feature type="domain" description="HTH lysR-type" evidence="5">
    <location>
        <begin position="8"/>
        <end position="65"/>
    </location>
</feature>
<dbReference type="InterPro" id="IPR050950">
    <property type="entry name" value="HTH-type_LysR_regulators"/>
</dbReference>
<organism evidence="6 7">
    <name type="scientific">Paraburkholderia solitsugae</name>
    <dbReference type="NCBI Taxonomy" id="2675748"/>
    <lineage>
        <taxon>Bacteria</taxon>
        <taxon>Pseudomonadati</taxon>
        <taxon>Pseudomonadota</taxon>
        <taxon>Betaproteobacteria</taxon>
        <taxon>Burkholderiales</taxon>
        <taxon>Burkholderiaceae</taxon>
        <taxon>Paraburkholderia</taxon>
    </lineage>
</organism>
<dbReference type="PRINTS" id="PR00039">
    <property type="entry name" value="HTHLYSR"/>
</dbReference>
<comment type="caution">
    <text evidence="6">The sequence shown here is derived from an EMBL/GenBank/DDBJ whole genome shotgun (WGS) entry which is preliminary data.</text>
</comment>
<proteinExistence type="inferred from homology"/>
<accession>A0ABX2BVS1</accession>
<comment type="similarity">
    <text evidence="1">Belongs to the LysR transcriptional regulatory family.</text>
</comment>
<dbReference type="SUPFAM" id="SSF46785">
    <property type="entry name" value="Winged helix' DNA-binding domain"/>
    <property type="match status" value="1"/>
</dbReference>
<evidence type="ECO:0000256" key="2">
    <source>
        <dbReference type="ARBA" id="ARBA00023015"/>
    </source>
</evidence>
<evidence type="ECO:0000313" key="7">
    <source>
        <dbReference type="Proteomes" id="UP000652198"/>
    </source>
</evidence>
<dbReference type="Gene3D" id="3.40.190.10">
    <property type="entry name" value="Periplasmic binding protein-like II"/>
    <property type="match status" value="2"/>
</dbReference>
<keyword evidence="3" id="KW-0238">DNA-binding</keyword>
<dbReference type="EMBL" id="WOEY01000105">
    <property type="protein sequence ID" value="NPT44841.1"/>
    <property type="molecule type" value="Genomic_DNA"/>
</dbReference>
<dbReference type="Proteomes" id="UP000652198">
    <property type="component" value="Unassembled WGS sequence"/>
</dbReference>
<dbReference type="InterPro" id="IPR005119">
    <property type="entry name" value="LysR_subst-bd"/>
</dbReference>
<dbReference type="Gene3D" id="1.10.10.10">
    <property type="entry name" value="Winged helix-like DNA-binding domain superfamily/Winged helix DNA-binding domain"/>
    <property type="match status" value="1"/>
</dbReference>
<dbReference type="InterPro" id="IPR000847">
    <property type="entry name" value="LysR_HTH_N"/>
</dbReference>
<keyword evidence="4" id="KW-0804">Transcription</keyword>
<dbReference type="Pfam" id="PF03466">
    <property type="entry name" value="LysR_substrate"/>
    <property type="match status" value="1"/>
</dbReference>
<name>A0ABX2BVS1_9BURK</name>
<dbReference type="InterPro" id="IPR036388">
    <property type="entry name" value="WH-like_DNA-bd_sf"/>
</dbReference>
<evidence type="ECO:0000259" key="5">
    <source>
        <dbReference type="PROSITE" id="PS50931"/>
    </source>
</evidence>
<keyword evidence="2" id="KW-0805">Transcription regulation</keyword>
<protein>
    <submittedName>
        <fullName evidence="6">LysR family transcriptional regulator</fullName>
    </submittedName>
</protein>
<sequence>MVMERATLKTMQLQMLVAIAEHGTLIAAAEVLNVSQPAVTKCIKELEARLGVQLLERSGAGVHLTRYGETLLRRARAVIAEIVSAERELDEMKSGTERTLSIGVSLLASAIAMPDALRAFRERLPDVRLNVYECLPTQTTDGLRDGSFDLCVAFVADGDVTAEHRVVPISESVQVLAVRRDDQLARETQLARLTCARWLYNHTRDSLPAFWRELCGDRVLSLPSHVNVCTSQRLYAQLAREPGTISVWPERLLQEQIRLGLMQPLETDACPSRLTLGLIYRRDMVLSASFEYFIECIQRTHSGNV</sequence>
<dbReference type="SUPFAM" id="SSF53850">
    <property type="entry name" value="Periplasmic binding protein-like II"/>
    <property type="match status" value="1"/>
</dbReference>
<gene>
    <name evidence="6" type="ORF">GNZ12_26690</name>
</gene>
<evidence type="ECO:0000256" key="4">
    <source>
        <dbReference type="ARBA" id="ARBA00023163"/>
    </source>
</evidence>
<dbReference type="PROSITE" id="PS50931">
    <property type="entry name" value="HTH_LYSR"/>
    <property type="match status" value="1"/>
</dbReference>
<dbReference type="InterPro" id="IPR036390">
    <property type="entry name" value="WH_DNA-bd_sf"/>
</dbReference>
<reference evidence="6 7" key="1">
    <citation type="submission" date="2019-11" db="EMBL/GenBank/DDBJ databases">
        <title>Metabolism of dissolved organic matter in forest soils.</title>
        <authorList>
            <person name="Cyle K.T."/>
            <person name="Wilhelm R.C."/>
            <person name="Martinez C.E."/>
        </authorList>
    </citation>
    <scope>NUCLEOTIDE SEQUENCE [LARGE SCALE GENOMIC DNA]</scope>
    <source>
        <strain evidence="6 7">1N</strain>
    </source>
</reference>
<dbReference type="PANTHER" id="PTHR30419:SF30">
    <property type="entry name" value="LYSR FAMILY TRANSCRIPTIONAL REGULATOR"/>
    <property type="match status" value="1"/>
</dbReference>
<keyword evidence="7" id="KW-1185">Reference proteome</keyword>
<evidence type="ECO:0000256" key="3">
    <source>
        <dbReference type="ARBA" id="ARBA00023125"/>
    </source>
</evidence>
<dbReference type="PANTHER" id="PTHR30419">
    <property type="entry name" value="HTH-TYPE TRANSCRIPTIONAL REGULATOR YBHD"/>
    <property type="match status" value="1"/>
</dbReference>
<dbReference type="Pfam" id="PF00126">
    <property type="entry name" value="HTH_1"/>
    <property type="match status" value="1"/>
</dbReference>